<dbReference type="InterPro" id="IPR035897">
    <property type="entry name" value="Toll_tir_struct_dom_sf"/>
</dbReference>
<organism evidence="2 4">
    <name type="scientific">Nitrosomonas communis</name>
    <dbReference type="NCBI Taxonomy" id="44574"/>
    <lineage>
        <taxon>Bacteria</taxon>
        <taxon>Pseudomonadati</taxon>
        <taxon>Pseudomonadota</taxon>
        <taxon>Betaproteobacteria</taxon>
        <taxon>Nitrosomonadales</taxon>
        <taxon>Nitrosomonadaceae</taxon>
        <taxon>Nitrosomonas</taxon>
    </lineage>
</organism>
<dbReference type="PROSITE" id="PS50104">
    <property type="entry name" value="TIR"/>
    <property type="match status" value="1"/>
</dbReference>
<dbReference type="InterPro" id="IPR000157">
    <property type="entry name" value="TIR_dom"/>
</dbReference>
<reference evidence="4" key="1">
    <citation type="submission" date="2015-05" db="EMBL/GenBank/DDBJ databases">
        <title>Draft genome of Nitrosomonas communis strain Nm2.</title>
        <authorList>
            <person name="Kozlowski J.A."/>
            <person name="Kits K.D."/>
            <person name="Stein L.Y."/>
        </authorList>
    </citation>
    <scope>NUCLEOTIDE SEQUENCE [LARGE SCALE GENOMIC DNA]</scope>
    <source>
        <strain evidence="4">Nm2</strain>
    </source>
</reference>
<dbReference type="Proteomes" id="UP000034156">
    <property type="component" value="Chromosome"/>
</dbReference>
<protein>
    <submittedName>
        <fullName evidence="3">TIR domain-containing protein</fullName>
    </submittedName>
</protein>
<evidence type="ECO:0000313" key="2">
    <source>
        <dbReference type="EMBL" id="AKH38732.1"/>
    </source>
</evidence>
<evidence type="ECO:0000313" key="3">
    <source>
        <dbReference type="EMBL" id="TYP94295.1"/>
    </source>
</evidence>
<dbReference type="AlphaFoldDB" id="A0A0F7KIP4"/>
<dbReference type="RefSeq" id="WP_046850768.1">
    <property type="nucleotide sequence ID" value="NZ_CP011451.1"/>
</dbReference>
<sequence length="456" mass="52255">MNERSWDRLLKSIEDGLVVPVLGAQTLIATGSNDSFQAQVARQLLEFYSSEPGSNPLPPFRELNEVVTRLKHDHPIQDLYGDIHDAIGKLAPKSDTAIPEPVRQIAAITHFRLFVTLTSDDLLARSLRTRCAVNEIVHSPYLPTSEGTDLPTDWLSRQGEVYLLYMFGKSRPAPMFAIHDEDILEYVHNIIARGSHVPIKFFAELQQRNLLLIGCNFPGWLNRFFLRLTNLHRLSNTQRKREWMIEALKPEEELIYFLKSYSEGTEVLSDISPTAFIAELHQRWLARYGETEVLAPAQAEVVPHNTLFFISYCRAPDYPAAVKLVESLKSLGVADNEIWFDKSVIEPGQDFRECILSGIRTCRYFVPVISSSADQLDEKFFRREWNEALDRSKSIQGRTFVVPIIVDQTYDPEQYQRVPRQWKDALHFGYAPAGLPDEQTNALLKKLIRAERQRSV</sequence>
<dbReference type="Gene3D" id="3.40.50.10140">
    <property type="entry name" value="Toll/interleukin-1 receptor homology (TIR) domain"/>
    <property type="match status" value="1"/>
</dbReference>
<feature type="domain" description="TIR" evidence="1">
    <location>
        <begin position="304"/>
        <end position="455"/>
    </location>
</feature>
<dbReference type="OrthoDB" id="4512556at2"/>
<gene>
    <name evidence="2" type="ORF">AAW31_14445</name>
    <name evidence="3" type="ORF">BCL69_100265</name>
</gene>
<name>A0A0F7KIP4_9PROT</name>
<evidence type="ECO:0000259" key="1">
    <source>
        <dbReference type="PROSITE" id="PS50104"/>
    </source>
</evidence>
<dbReference type="PATRIC" id="fig|44574.3.peg.3497"/>
<dbReference type="Proteomes" id="UP000324176">
    <property type="component" value="Unassembled WGS sequence"/>
</dbReference>
<dbReference type="EMBL" id="VNHT01000002">
    <property type="protein sequence ID" value="TYP94295.1"/>
    <property type="molecule type" value="Genomic_DNA"/>
</dbReference>
<dbReference type="Pfam" id="PF13676">
    <property type="entry name" value="TIR_2"/>
    <property type="match status" value="1"/>
</dbReference>
<reference evidence="2 4" key="2">
    <citation type="journal article" date="2016" name="Genome Announc.">
        <title>Genome Sequence of Nitrosomonas communis Strain Nm2, a Mesophilic Ammonia-Oxidizing Bacterium Isolated from Mediterranean Soil.</title>
        <authorList>
            <person name="Kozlowski J.A."/>
            <person name="Kits K.D."/>
            <person name="Stein L.Y."/>
        </authorList>
    </citation>
    <scope>NUCLEOTIDE SEQUENCE [LARGE SCALE GENOMIC DNA]</scope>
    <source>
        <strain evidence="2 4">Nm2</strain>
    </source>
</reference>
<reference evidence="3 5" key="3">
    <citation type="submission" date="2019-07" db="EMBL/GenBank/DDBJ databases">
        <title>Active sludge and wastewater microbial communities from Klosterneuburg, Austria.</title>
        <authorList>
            <person name="Wagner M."/>
        </authorList>
    </citation>
    <scope>NUCLEOTIDE SEQUENCE [LARGE SCALE GENOMIC DNA]</scope>
    <source>
        <strain evidence="3 5">Nm2</strain>
    </source>
</reference>
<evidence type="ECO:0000313" key="4">
    <source>
        <dbReference type="Proteomes" id="UP000034156"/>
    </source>
</evidence>
<evidence type="ECO:0000313" key="5">
    <source>
        <dbReference type="Proteomes" id="UP000324176"/>
    </source>
</evidence>
<proteinExistence type="predicted"/>
<dbReference type="SUPFAM" id="SSF52200">
    <property type="entry name" value="Toll/Interleukin receptor TIR domain"/>
    <property type="match status" value="1"/>
</dbReference>
<keyword evidence="4" id="KW-1185">Reference proteome</keyword>
<accession>A0A0F7KIP4</accession>
<dbReference type="KEGG" id="nco:AAW31_14445"/>
<dbReference type="EMBL" id="CP011451">
    <property type="protein sequence ID" value="AKH38732.1"/>
    <property type="molecule type" value="Genomic_DNA"/>
</dbReference>
<dbReference type="GO" id="GO:0007165">
    <property type="term" value="P:signal transduction"/>
    <property type="evidence" value="ECO:0007669"/>
    <property type="project" value="InterPro"/>
</dbReference>